<accession>A0A5J4ZWW0</accession>
<dbReference type="AlphaFoldDB" id="A0A5J4ZWW0"/>
<dbReference type="InterPro" id="IPR019448">
    <property type="entry name" value="NT-C2"/>
</dbReference>
<evidence type="ECO:0000313" key="3">
    <source>
        <dbReference type="EMBL" id="KAA8523285.1"/>
    </source>
</evidence>
<organism evidence="3 4">
    <name type="scientific">Nyssa sinensis</name>
    <dbReference type="NCBI Taxonomy" id="561372"/>
    <lineage>
        <taxon>Eukaryota</taxon>
        <taxon>Viridiplantae</taxon>
        <taxon>Streptophyta</taxon>
        <taxon>Embryophyta</taxon>
        <taxon>Tracheophyta</taxon>
        <taxon>Spermatophyta</taxon>
        <taxon>Magnoliopsida</taxon>
        <taxon>eudicotyledons</taxon>
        <taxon>Gunneridae</taxon>
        <taxon>Pentapetalae</taxon>
        <taxon>asterids</taxon>
        <taxon>Cornales</taxon>
        <taxon>Nyssaceae</taxon>
        <taxon>Nyssa</taxon>
    </lineage>
</organism>
<dbReference type="Pfam" id="PF10358">
    <property type="entry name" value="NT-C2"/>
    <property type="match status" value="1"/>
</dbReference>
<dbReference type="InterPro" id="IPR039614">
    <property type="entry name" value="PMI1-like"/>
</dbReference>
<keyword evidence="4" id="KW-1185">Reference proteome</keyword>
<name>A0A5J4ZWW0_9ASTE</name>
<proteinExistence type="predicted"/>
<feature type="region of interest" description="Disordered" evidence="1">
    <location>
        <begin position="78"/>
        <end position="111"/>
    </location>
</feature>
<dbReference type="Proteomes" id="UP000325577">
    <property type="component" value="Linkage Group LG4"/>
</dbReference>
<dbReference type="OrthoDB" id="2019483at2759"/>
<sequence>MFLYIAVLSSHFEGRDGVFDAIIWDFWDLFHDTVIQMLSKVEAGKKIGEDSGNGKLLHEIEAISKALYLDKTRSKNSISTLSNRSKSTGKPHLPGPKSKPKFGNEDPLHKDKKSSWSWKALKALTHVRNRRFNCCFSLQVHSIEGLPPFFDDLNLCVHWKRRDSGLMTHPARVFQGIAEFEEQLTHTCSVYGSRYGPHHSAKYEAKHFLLYASVFDAPQLDLGKHRVDLTRLLPLTLEELEEEKSSGKWTTSFKLSGKGKGATMNVSFGYSVVASNSIAPAVNRNVPEVLSLKKNHTSMVKHVAKFDQSNSRITRQHAGSLPARSLTSFHSVEEIKDLHEVLPTPRSEHSASLSMLYQKFDEEKLDIPVDYRPELDVFSESLEPLRPNPYLSDSGKENVESECEDGEFSITERGIELSSKEHVKSEEGILKVSDSSAVEESLGLTEIENVVEIALEEDTKLHPQVEELGSHRDELVVSDCISKENDICPKESLMDELESALNSMSDLVIEELNSQDDEIEIPNQENYTGVESNYEAIRKGKSLSLDAVTESVASEFFDMLGIEHSPLALSSESEPESPRERLLRQFEKDALAGGCSLFNFDIEDRDQAEFGYEAPTGSGCGIFSEDFNVSSAIQAAEDKANVATQAVKNKTRASVVEDLETEALMREWGLNEKAFQCSPPNSSGGFGSPIDLPLEVPLQCLLLDKA</sequence>
<feature type="compositionally biased region" description="Polar residues" evidence="1">
    <location>
        <begin position="78"/>
        <end position="88"/>
    </location>
</feature>
<evidence type="ECO:0000313" key="4">
    <source>
        <dbReference type="Proteomes" id="UP000325577"/>
    </source>
</evidence>
<dbReference type="PANTHER" id="PTHR33414:SF1">
    <property type="entry name" value="PROTEIN PLASTID MOVEMENT IMPAIRED 1-RELATED 1"/>
    <property type="match status" value="1"/>
</dbReference>
<evidence type="ECO:0000256" key="1">
    <source>
        <dbReference type="SAM" id="MobiDB-lite"/>
    </source>
</evidence>
<feature type="domain" description="C2 NT-type" evidence="2">
    <location>
        <begin position="124"/>
        <end position="272"/>
    </location>
</feature>
<protein>
    <recommendedName>
        <fullName evidence="2">C2 NT-type domain-containing protein</fullName>
    </recommendedName>
</protein>
<gene>
    <name evidence="3" type="ORF">F0562_009708</name>
</gene>
<reference evidence="3 4" key="1">
    <citation type="submission" date="2019-09" db="EMBL/GenBank/DDBJ databases">
        <title>A chromosome-level genome assembly of the Chinese tupelo Nyssa sinensis.</title>
        <authorList>
            <person name="Yang X."/>
            <person name="Kang M."/>
            <person name="Yang Y."/>
            <person name="Xiong H."/>
            <person name="Wang M."/>
            <person name="Zhang Z."/>
            <person name="Wang Z."/>
            <person name="Wu H."/>
            <person name="Ma T."/>
            <person name="Liu J."/>
            <person name="Xi Z."/>
        </authorList>
    </citation>
    <scope>NUCLEOTIDE SEQUENCE [LARGE SCALE GENOMIC DNA]</scope>
    <source>
        <strain evidence="3">J267</strain>
        <tissue evidence="3">Leaf</tissue>
    </source>
</reference>
<evidence type="ECO:0000259" key="2">
    <source>
        <dbReference type="PROSITE" id="PS51840"/>
    </source>
</evidence>
<dbReference type="PROSITE" id="PS51840">
    <property type="entry name" value="C2_NT"/>
    <property type="match status" value="1"/>
</dbReference>
<dbReference type="PANTHER" id="PTHR33414">
    <property type="entry name" value="PROTEIN PLASTID MOVEMENT IMPAIRED 1-RELATED 1"/>
    <property type="match status" value="1"/>
</dbReference>
<dbReference type="EMBL" id="CM018047">
    <property type="protein sequence ID" value="KAA8523285.1"/>
    <property type="molecule type" value="Genomic_DNA"/>
</dbReference>